<sequence length="329" mass="32688">MKLRRAVVSVAATAALAPVALFAATSASAAAGDTPSPTASATSTVTTTPSATPTTDAPTAAPTTDAPTTPATPTTSPATTPATPTTGATTPPDDGTACDDSSDEPQVDKNLTTTISGLPGKVAAGSGWHPFGLAVKNSSAKDYKRVDFALFAATVSAKDWNEDTSHLKVQFQNPDTGKWVAISLDENDPDANYLGYTEVKGHDSFTLKLRLNVDAKAPAGEGYVFGAGVYADDQGQCAISGGDNFYTFDVLAAGSASGGGAVPTTGGEKPLPAKPAGDTELATGNLAETGSSSALPTIAGVGGAVVVLGAGAVFLVRRRKTGTPGGLAG</sequence>
<keyword evidence="2" id="KW-1133">Transmembrane helix</keyword>
<dbReference type="NCBIfam" id="NF041528">
    <property type="entry name" value="strep_LAETG"/>
    <property type="match status" value="1"/>
</dbReference>
<dbReference type="NCBIfam" id="TIGR01167">
    <property type="entry name" value="LPXTG_anchor"/>
    <property type="match status" value="1"/>
</dbReference>
<dbReference type="Proteomes" id="UP000236754">
    <property type="component" value="Unassembled WGS sequence"/>
</dbReference>
<keyword evidence="3" id="KW-0732">Signal</keyword>
<gene>
    <name evidence="4" type="ORF">SAMN05216223_10597</name>
</gene>
<evidence type="ECO:0000256" key="1">
    <source>
        <dbReference type="SAM" id="MobiDB-lite"/>
    </source>
</evidence>
<feature type="region of interest" description="Disordered" evidence="1">
    <location>
        <begin position="29"/>
        <end position="107"/>
    </location>
</feature>
<dbReference type="AlphaFoldDB" id="A0A1H6A1K6"/>
<protein>
    <submittedName>
        <fullName evidence="4">LPXTG-motif cell wall anchor domain-containing protein</fullName>
    </submittedName>
</protein>
<feature type="compositionally biased region" description="Low complexity" evidence="1">
    <location>
        <begin position="29"/>
        <end position="95"/>
    </location>
</feature>
<evidence type="ECO:0000313" key="4">
    <source>
        <dbReference type="EMBL" id="SEG42321.1"/>
    </source>
</evidence>
<keyword evidence="2" id="KW-0472">Membrane</keyword>
<name>A0A1H6A1K6_9ACTN</name>
<feature type="transmembrane region" description="Helical" evidence="2">
    <location>
        <begin position="294"/>
        <end position="316"/>
    </location>
</feature>
<keyword evidence="2" id="KW-0812">Transmembrane</keyword>
<proteinExistence type="predicted"/>
<keyword evidence="5" id="KW-1185">Reference proteome</keyword>
<evidence type="ECO:0000256" key="2">
    <source>
        <dbReference type="SAM" id="Phobius"/>
    </source>
</evidence>
<evidence type="ECO:0000313" key="5">
    <source>
        <dbReference type="Proteomes" id="UP000236754"/>
    </source>
</evidence>
<feature type="compositionally biased region" description="Acidic residues" evidence="1">
    <location>
        <begin position="96"/>
        <end position="105"/>
    </location>
</feature>
<reference evidence="4 5" key="1">
    <citation type="submission" date="2016-10" db="EMBL/GenBank/DDBJ databases">
        <authorList>
            <person name="de Groot N.N."/>
        </authorList>
    </citation>
    <scope>NUCLEOTIDE SEQUENCE [LARGE SCALE GENOMIC DNA]</scope>
    <source>
        <strain evidence="4 5">CGMCC 4.2023</strain>
    </source>
</reference>
<dbReference type="OrthoDB" id="4333582at2"/>
<evidence type="ECO:0000256" key="3">
    <source>
        <dbReference type="SAM" id="SignalP"/>
    </source>
</evidence>
<feature type="signal peptide" evidence="3">
    <location>
        <begin position="1"/>
        <end position="29"/>
    </location>
</feature>
<organism evidence="4 5">
    <name type="scientific">Actinacidiphila yanglinensis</name>
    <dbReference type="NCBI Taxonomy" id="310779"/>
    <lineage>
        <taxon>Bacteria</taxon>
        <taxon>Bacillati</taxon>
        <taxon>Actinomycetota</taxon>
        <taxon>Actinomycetes</taxon>
        <taxon>Kitasatosporales</taxon>
        <taxon>Streptomycetaceae</taxon>
        <taxon>Actinacidiphila</taxon>
    </lineage>
</organism>
<dbReference type="EMBL" id="FNVU01000005">
    <property type="protein sequence ID" value="SEG42321.1"/>
    <property type="molecule type" value="Genomic_DNA"/>
</dbReference>
<feature type="region of interest" description="Disordered" evidence="1">
    <location>
        <begin position="259"/>
        <end position="279"/>
    </location>
</feature>
<accession>A0A1H6A1K6</accession>
<feature type="chain" id="PRO_5038422429" evidence="3">
    <location>
        <begin position="30"/>
        <end position="329"/>
    </location>
</feature>
<dbReference type="RefSeq" id="WP_103885935.1">
    <property type="nucleotide sequence ID" value="NZ_FNVU01000005.1"/>
</dbReference>